<proteinExistence type="predicted"/>
<dbReference type="Proteomes" id="UP000435837">
    <property type="component" value="Unassembled WGS sequence"/>
</dbReference>
<dbReference type="AlphaFoldDB" id="A0A640S7D4"/>
<gene>
    <name evidence="1" type="ORF">Scani_32460</name>
</gene>
<evidence type="ECO:0000313" key="1">
    <source>
        <dbReference type="EMBL" id="GFE06978.1"/>
    </source>
</evidence>
<organism evidence="1 2">
    <name type="scientific">Streptomyces caniferus</name>
    <dbReference type="NCBI Taxonomy" id="285557"/>
    <lineage>
        <taxon>Bacteria</taxon>
        <taxon>Bacillati</taxon>
        <taxon>Actinomycetota</taxon>
        <taxon>Actinomycetes</taxon>
        <taxon>Kitasatosporales</taxon>
        <taxon>Streptomycetaceae</taxon>
        <taxon>Streptomyces</taxon>
    </lineage>
</organism>
<dbReference type="EMBL" id="BLIN01000003">
    <property type="protein sequence ID" value="GFE06978.1"/>
    <property type="molecule type" value="Genomic_DNA"/>
</dbReference>
<evidence type="ECO:0000313" key="2">
    <source>
        <dbReference type="Proteomes" id="UP000435837"/>
    </source>
</evidence>
<reference evidence="1 2" key="1">
    <citation type="submission" date="2019-12" db="EMBL/GenBank/DDBJ databases">
        <title>Whole genome shotgun sequence of Streptomyces caniferus NBRC 15389.</title>
        <authorList>
            <person name="Ichikawa N."/>
            <person name="Kimura A."/>
            <person name="Kitahashi Y."/>
            <person name="Komaki H."/>
            <person name="Tamura T."/>
        </authorList>
    </citation>
    <scope>NUCLEOTIDE SEQUENCE [LARGE SCALE GENOMIC DNA]</scope>
    <source>
        <strain evidence="1 2">NBRC 15389</strain>
    </source>
</reference>
<protein>
    <submittedName>
        <fullName evidence="1">Uncharacterized protein</fullName>
    </submittedName>
</protein>
<comment type="caution">
    <text evidence="1">The sequence shown here is derived from an EMBL/GenBank/DDBJ whole genome shotgun (WGS) entry which is preliminary data.</text>
</comment>
<sequence length="104" mass="10858">MLIAIVMRWMCSGGCEVDGVALDGVRAVGLLAQEARCPVGGGRLVVEDEVLVWGDLALRVGEEQGEVGVCAAEPERDGQPFARLIGQRGRRGRLTGQGGAVRAG</sequence>
<accession>A0A640S7D4</accession>
<name>A0A640S7D4_9ACTN</name>